<proteinExistence type="predicted"/>
<dbReference type="STRING" id="121845.A0A1S3D7I3"/>
<reference evidence="3" key="1">
    <citation type="submission" date="2025-08" db="UniProtKB">
        <authorList>
            <consortium name="RefSeq"/>
        </authorList>
    </citation>
    <scope>IDENTIFICATION</scope>
</reference>
<dbReference type="Proteomes" id="UP000079169">
    <property type="component" value="Unplaced"/>
</dbReference>
<name>A0A1S3D7I3_DIACI</name>
<dbReference type="RefSeq" id="XP_008475977.1">
    <property type="nucleotide sequence ID" value="XM_008477755.3"/>
</dbReference>
<accession>A0A1S3D7I3</accession>
<dbReference type="AlphaFoldDB" id="A0A1S3D7I3"/>
<evidence type="ECO:0000313" key="3">
    <source>
        <dbReference type="RefSeq" id="XP_008475977.1"/>
    </source>
</evidence>
<evidence type="ECO:0000256" key="1">
    <source>
        <dbReference type="SAM" id="Phobius"/>
    </source>
</evidence>
<feature type="transmembrane region" description="Helical" evidence="1">
    <location>
        <begin position="29"/>
        <end position="50"/>
    </location>
</feature>
<dbReference type="PaxDb" id="121845-A0A1S3D7I3"/>
<evidence type="ECO:0000313" key="2">
    <source>
        <dbReference type="Proteomes" id="UP000079169"/>
    </source>
</evidence>
<dbReference type="GeneID" id="103512956"/>
<gene>
    <name evidence="3" type="primary">LOC103512956</name>
</gene>
<organism evidence="2 3">
    <name type="scientific">Diaphorina citri</name>
    <name type="common">Asian citrus psyllid</name>
    <dbReference type="NCBI Taxonomy" id="121845"/>
    <lineage>
        <taxon>Eukaryota</taxon>
        <taxon>Metazoa</taxon>
        <taxon>Ecdysozoa</taxon>
        <taxon>Arthropoda</taxon>
        <taxon>Hexapoda</taxon>
        <taxon>Insecta</taxon>
        <taxon>Pterygota</taxon>
        <taxon>Neoptera</taxon>
        <taxon>Paraneoptera</taxon>
        <taxon>Hemiptera</taxon>
        <taxon>Sternorrhyncha</taxon>
        <taxon>Psylloidea</taxon>
        <taxon>Psyllidae</taxon>
        <taxon>Diaphorininae</taxon>
        <taxon>Diaphorina</taxon>
    </lineage>
</organism>
<keyword evidence="1" id="KW-0812">Transmembrane</keyword>
<keyword evidence="1" id="KW-0472">Membrane</keyword>
<protein>
    <submittedName>
        <fullName evidence="3">Uncharacterized protein LOC103512956</fullName>
    </submittedName>
</protein>
<sequence>MDTTDLTEGRKLYRTVSACLIVVFSLKNVFTICMEVAVLGSILSSALCILPEDIVRVHLFSDILFVLALANLAQSIFGVRLSVMHTTSFLLLCPILYYLNLPANKCPSQGDLYAIGPVQRSLEWQSRLHQLHGCFILIAVCQSLFSIRHHGLAALSMPHNTHMSRLILVVTMTTLLDHVTSDQSVSADTLDLVSAQPARAHNLEANETLNECRCEQNAAGKRKNAF</sequence>
<keyword evidence="2" id="KW-1185">Reference proteome</keyword>
<dbReference type="KEGG" id="dci:103512956"/>
<keyword evidence="1" id="KW-1133">Transmembrane helix</keyword>
<feature type="transmembrane region" description="Helical" evidence="1">
    <location>
        <begin position="57"/>
        <end position="77"/>
    </location>
</feature>